<feature type="region of interest" description="Disordered" evidence="1">
    <location>
        <begin position="64"/>
        <end position="83"/>
    </location>
</feature>
<proteinExistence type="predicted"/>
<evidence type="ECO:0000313" key="3">
    <source>
        <dbReference type="Proteomes" id="UP000661193"/>
    </source>
</evidence>
<dbReference type="EMBL" id="JAETXL010000011">
    <property type="protein sequence ID" value="MBL6279648.1"/>
    <property type="molecule type" value="Genomic_DNA"/>
</dbReference>
<feature type="compositionally biased region" description="Low complexity" evidence="1">
    <location>
        <begin position="309"/>
        <end position="321"/>
    </location>
</feature>
<feature type="compositionally biased region" description="Low complexity" evidence="1">
    <location>
        <begin position="73"/>
        <end position="83"/>
    </location>
</feature>
<comment type="caution">
    <text evidence="2">The sequence shown here is derived from an EMBL/GenBank/DDBJ whole genome shotgun (WGS) entry which is preliminary data.</text>
</comment>
<organism evidence="2 3">
    <name type="scientific">Micromonospora fiedleri</name>
    <dbReference type="NCBI Taxonomy" id="1157498"/>
    <lineage>
        <taxon>Bacteria</taxon>
        <taxon>Bacillati</taxon>
        <taxon>Actinomycetota</taxon>
        <taxon>Actinomycetes</taxon>
        <taxon>Micromonosporales</taxon>
        <taxon>Micromonosporaceae</taxon>
        <taxon>Micromonospora</taxon>
    </lineage>
</organism>
<feature type="region of interest" description="Disordered" evidence="1">
    <location>
        <begin position="292"/>
        <end position="351"/>
    </location>
</feature>
<dbReference type="Proteomes" id="UP000661193">
    <property type="component" value="Unassembled WGS sequence"/>
</dbReference>
<evidence type="ECO:0000313" key="2">
    <source>
        <dbReference type="EMBL" id="MBL6279648.1"/>
    </source>
</evidence>
<dbReference type="RefSeq" id="WP_203223940.1">
    <property type="nucleotide sequence ID" value="NZ_JAETXL010000011.1"/>
</dbReference>
<keyword evidence="3" id="KW-1185">Reference proteome</keyword>
<feature type="region of interest" description="Disordered" evidence="1">
    <location>
        <begin position="1"/>
        <end position="51"/>
    </location>
</feature>
<sequence>MSDPAYEFSDLSDPRGRRGSAPQGAFADPSRPRFSRSATTPLAPMQRQPLEPIHETEQMYEGEQLYDSPPSPTGSMGSTGSSSSISLAEVGAEVVAVADNGSMLARFGQQTFYWMQTVGAVTSLVGAGIRGASSATESAGDYVQGVGGLMTAIGTAYTSYETARDAMRQGQVDPETGLAAQQIHRLKTATSKPAVEIAADLVSFTGGTVTAVASLVQGRPDIAFAGTLVNATAAAIKGFNERRGEPDVGGAEFLIANRQKIMALENWTRLPAKVQRPLTEYFSKVDEKADRKRAAAMQSHAGAGRPTTGRSSSVSLPSGSGYRYQQDPQAGLTELTRRNSQGGQGRRGSRG</sequence>
<name>A0ABS1UTF7_9ACTN</name>
<evidence type="ECO:0000256" key="1">
    <source>
        <dbReference type="SAM" id="MobiDB-lite"/>
    </source>
</evidence>
<accession>A0ABS1UTF7</accession>
<feature type="compositionally biased region" description="Gly residues" evidence="1">
    <location>
        <begin position="342"/>
        <end position="351"/>
    </location>
</feature>
<reference evidence="2 3" key="1">
    <citation type="submission" date="2021-01" db="EMBL/GenBank/DDBJ databases">
        <title>Genome sequencing of Micromonospora fiedleri MG-37.</title>
        <authorList>
            <person name="Moreland P.E.J."/>
            <person name="Stach J.E.M."/>
        </authorList>
    </citation>
    <scope>NUCLEOTIDE SEQUENCE [LARGE SCALE GENOMIC DNA]</scope>
    <source>
        <strain evidence="2 3">MG-37</strain>
    </source>
</reference>
<protein>
    <submittedName>
        <fullName evidence="2">Uncharacterized protein</fullName>
    </submittedName>
</protein>
<gene>
    <name evidence="2" type="ORF">JMF97_26180</name>
</gene>